<accession>A0A1D1ZU17</accession>
<feature type="region of interest" description="Disordered" evidence="1">
    <location>
        <begin position="230"/>
        <end position="269"/>
    </location>
</feature>
<name>A0A1D1ZU17_AUXPR</name>
<organism evidence="2">
    <name type="scientific">Auxenochlorella protothecoides</name>
    <name type="common">Green microalga</name>
    <name type="synonym">Chlorella protothecoides</name>
    <dbReference type="NCBI Taxonomy" id="3075"/>
    <lineage>
        <taxon>Eukaryota</taxon>
        <taxon>Viridiplantae</taxon>
        <taxon>Chlorophyta</taxon>
        <taxon>core chlorophytes</taxon>
        <taxon>Trebouxiophyceae</taxon>
        <taxon>Chlorellales</taxon>
        <taxon>Chlorellaceae</taxon>
        <taxon>Auxenochlorella</taxon>
    </lineage>
</organism>
<dbReference type="AlphaFoldDB" id="A0A1D1ZU17"/>
<protein>
    <submittedName>
        <fullName evidence="2">Uncharacterized protein</fullName>
    </submittedName>
</protein>
<feature type="non-terminal residue" evidence="2">
    <location>
        <position position="1"/>
    </location>
</feature>
<proteinExistence type="predicted"/>
<evidence type="ECO:0000313" key="2">
    <source>
        <dbReference type="EMBL" id="JAT70389.1"/>
    </source>
</evidence>
<evidence type="ECO:0000256" key="1">
    <source>
        <dbReference type="SAM" id="MobiDB-lite"/>
    </source>
</evidence>
<gene>
    <name evidence="2" type="ORF">g.5666</name>
</gene>
<dbReference type="EMBL" id="GDKF01008233">
    <property type="protein sequence ID" value="JAT70389.1"/>
    <property type="molecule type" value="Transcribed_RNA"/>
</dbReference>
<reference evidence="2" key="1">
    <citation type="submission" date="2015-08" db="EMBL/GenBank/DDBJ databases">
        <authorList>
            <person name="Babu N.S."/>
            <person name="Beckwith C.J."/>
            <person name="Beseler K.G."/>
            <person name="Brison A."/>
            <person name="Carone J.V."/>
            <person name="Caskin T.P."/>
            <person name="Diamond M."/>
            <person name="Durham M.E."/>
            <person name="Foxe J.M."/>
            <person name="Go M."/>
            <person name="Henderson B.A."/>
            <person name="Jones I.B."/>
            <person name="McGettigan J.A."/>
            <person name="Micheletti S.J."/>
            <person name="Nasrallah M.E."/>
            <person name="Ortiz D."/>
            <person name="Piller C.R."/>
            <person name="Privatt S.R."/>
            <person name="Schneider S.L."/>
            <person name="Sharp S."/>
            <person name="Smith T.C."/>
            <person name="Stanton J.D."/>
            <person name="Ullery H.E."/>
            <person name="Wilson R.J."/>
            <person name="Serrano M.G."/>
            <person name="Buck G."/>
            <person name="Lee V."/>
            <person name="Wang Y."/>
            <person name="Carvalho R."/>
            <person name="Voegtly L."/>
            <person name="Shi R."/>
            <person name="Duckworth R."/>
            <person name="Johnson A."/>
            <person name="Loviza R."/>
            <person name="Walstead R."/>
            <person name="Shah Z."/>
            <person name="Kiflezghi M."/>
            <person name="Wade K."/>
            <person name="Ball S.L."/>
            <person name="Bradley K.W."/>
            <person name="Asai D.J."/>
            <person name="Bowman C.A."/>
            <person name="Russell D.A."/>
            <person name="Pope W.H."/>
            <person name="Jacobs-Sera D."/>
            <person name="Hendrix R.W."/>
            <person name="Hatfull G.F."/>
        </authorList>
    </citation>
    <scope>NUCLEOTIDE SEQUENCE</scope>
</reference>
<sequence length="269" mass="28111">WTLRRHESFLVRAPSSIACSSRPGPRLNFEIPGTMVLVLAVHTVKEVSATVPFSTILLQDIVVHKKAPAEHKCRQLIPTSGSTSTSLWDTPDPAALLAWLEGAVAVDVAHSVHEVQEEFALGLGDVARARGADVVAAAGRDVADKTGRAVLDLDARLHLSEKAGRAADAVRDSAVTKSTVAALNKAGTRVADVTTRVLESDRVAAATDAMGAGFKKLGASFTRFVRPGEPAAAAGAGGDAPLSGDMATQPATKPPTHFSLNEVDDPRHP</sequence>